<sequence>MLVQTGPELDALYPMGGLLAIREPHYVRCLDEDMIDIAHWKRTKMTKVSRIRVESPSDVIWLGADDRLAKSIGDERLDKGWLMAAERAYTEGLTVDSKHIVLRLDRAHCRIRLSRFRGAFVDGEHALRGLLDAVRAEEPGRADLAQSDLLQKAYHWLVLASIDLRDWSVAYEHCTVFVERFPDYAPALDLLAFTQARVDEARTGVYDWPSIFRGDLQPGGTRNVVADWVSPSFKIGRSPTLGGIRGVIADRTIERGELLVVCKPFVSVDLKDRDLWPVTELVNVSTQQFAEGPAHAYLVRAMMDKIQDEPRALDVLKRLYAGPGHSDPELVDLSAFELPGALGDIEKEGESVDVDVSRLEGIRTYSSFGTSPVLIPKTGPTTYSGHRDEPCSGIYLVPSLFNHACYANVSWVFWGDIMVLRSCRTISPGEELTISYFPGSSLAWRTTLIGKYEIGLCDCILCKEKRLDPLDGRNMWPDELEWALEYDEYISGVAPIVNGKMYKPPRRTLKRVMKMARSLESKYDPRRSPSFMSELCCLYNALSGLHMMKVMGGMKDPEDTLLLMEQAVYWKKRALECCGFKGIESDGRGTLTSSPFAYEMECLSIGLSIVSILGRMDRKKDAQRWARVVLEMHDIVFGGGKETLVVLWRGPLDSMNLLPYFS</sequence>
<evidence type="ECO:0000259" key="1">
    <source>
        <dbReference type="PROSITE" id="PS50280"/>
    </source>
</evidence>
<dbReference type="PROSITE" id="PS50280">
    <property type="entry name" value="SET"/>
    <property type="match status" value="1"/>
</dbReference>
<protein>
    <submittedName>
        <fullName evidence="2">Predicted histone tail methylase containing SET domain</fullName>
    </submittedName>
</protein>
<dbReference type="Gene3D" id="2.170.270.10">
    <property type="entry name" value="SET domain"/>
    <property type="match status" value="1"/>
</dbReference>
<dbReference type="SMART" id="SM00317">
    <property type="entry name" value="SET"/>
    <property type="match status" value="1"/>
</dbReference>
<dbReference type="InterPro" id="IPR001214">
    <property type="entry name" value="SET_dom"/>
</dbReference>
<dbReference type="GO" id="GO:0008168">
    <property type="term" value="F:methyltransferase activity"/>
    <property type="evidence" value="ECO:0007669"/>
    <property type="project" value="UniProtKB-KW"/>
</dbReference>
<name>A0A0F7SIW4_PHARH</name>
<feature type="domain" description="SET" evidence="1">
    <location>
        <begin position="231"/>
        <end position="437"/>
    </location>
</feature>
<accession>A0A0F7SIW4</accession>
<dbReference type="SUPFAM" id="SSF82199">
    <property type="entry name" value="SET domain"/>
    <property type="match status" value="1"/>
</dbReference>
<dbReference type="Pfam" id="PF00856">
    <property type="entry name" value="SET"/>
    <property type="match status" value="1"/>
</dbReference>
<dbReference type="EMBL" id="LN483345">
    <property type="protein sequence ID" value="CDZ98330.1"/>
    <property type="molecule type" value="Genomic_DNA"/>
</dbReference>
<proteinExistence type="predicted"/>
<dbReference type="AlphaFoldDB" id="A0A0F7SIW4"/>
<dbReference type="InterPro" id="IPR053209">
    <property type="entry name" value="Gramillin-biosynth_MTr"/>
</dbReference>
<organism evidence="2">
    <name type="scientific">Phaffia rhodozyma</name>
    <name type="common">Yeast</name>
    <name type="synonym">Xanthophyllomyces dendrorhous</name>
    <dbReference type="NCBI Taxonomy" id="264483"/>
    <lineage>
        <taxon>Eukaryota</taxon>
        <taxon>Fungi</taxon>
        <taxon>Dikarya</taxon>
        <taxon>Basidiomycota</taxon>
        <taxon>Agaricomycotina</taxon>
        <taxon>Tremellomycetes</taxon>
        <taxon>Cystofilobasidiales</taxon>
        <taxon>Mrakiaceae</taxon>
        <taxon>Phaffia</taxon>
    </lineage>
</organism>
<evidence type="ECO:0000313" key="2">
    <source>
        <dbReference type="EMBL" id="CDZ98330.1"/>
    </source>
</evidence>
<keyword evidence="2" id="KW-0808">Transferase</keyword>
<dbReference type="Gene3D" id="1.25.40.10">
    <property type="entry name" value="Tetratricopeptide repeat domain"/>
    <property type="match status" value="1"/>
</dbReference>
<dbReference type="PANTHER" id="PTHR47643:SF2">
    <property type="entry name" value="TPR DOMAIN PROTEIN (AFU_ORTHOLOGUE AFUA_5G12710)"/>
    <property type="match status" value="1"/>
</dbReference>
<dbReference type="PANTHER" id="PTHR47643">
    <property type="entry name" value="TPR DOMAIN PROTEIN (AFU_ORTHOLOGUE AFUA_5G12710)"/>
    <property type="match status" value="1"/>
</dbReference>
<dbReference type="CDD" id="cd20071">
    <property type="entry name" value="SET_SMYD"/>
    <property type="match status" value="1"/>
</dbReference>
<reference evidence="2" key="1">
    <citation type="submission" date="2014-08" db="EMBL/GenBank/DDBJ databases">
        <authorList>
            <person name="Sharma Rahul"/>
            <person name="Thines Marco"/>
        </authorList>
    </citation>
    <scope>NUCLEOTIDE SEQUENCE</scope>
</reference>
<dbReference type="SUPFAM" id="SSF48452">
    <property type="entry name" value="TPR-like"/>
    <property type="match status" value="1"/>
</dbReference>
<dbReference type="InterPro" id="IPR011990">
    <property type="entry name" value="TPR-like_helical_dom_sf"/>
</dbReference>
<dbReference type="GO" id="GO:0032259">
    <property type="term" value="P:methylation"/>
    <property type="evidence" value="ECO:0007669"/>
    <property type="project" value="UniProtKB-KW"/>
</dbReference>
<keyword evidence="2" id="KW-0489">Methyltransferase</keyword>
<dbReference type="InterPro" id="IPR046341">
    <property type="entry name" value="SET_dom_sf"/>
</dbReference>